<evidence type="ECO:0000259" key="2">
    <source>
        <dbReference type="PROSITE" id="PS50837"/>
    </source>
</evidence>
<dbReference type="PROSITE" id="PS50837">
    <property type="entry name" value="NACHT"/>
    <property type="match status" value="1"/>
</dbReference>
<comment type="caution">
    <text evidence="3">The sequence shown here is derived from an EMBL/GenBank/DDBJ whole genome shotgun (WGS) entry which is preliminary data.</text>
</comment>
<name>A0AAW0XJI8_CHEQU</name>
<evidence type="ECO:0000256" key="1">
    <source>
        <dbReference type="SAM" id="MobiDB-lite"/>
    </source>
</evidence>
<organism evidence="3 4">
    <name type="scientific">Cherax quadricarinatus</name>
    <name type="common">Australian red claw crayfish</name>
    <dbReference type="NCBI Taxonomy" id="27406"/>
    <lineage>
        <taxon>Eukaryota</taxon>
        <taxon>Metazoa</taxon>
        <taxon>Ecdysozoa</taxon>
        <taxon>Arthropoda</taxon>
        <taxon>Crustacea</taxon>
        <taxon>Multicrustacea</taxon>
        <taxon>Malacostraca</taxon>
        <taxon>Eumalacostraca</taxon>
        <taxon>Eucarida</taxon>
        <taxon>Decapoda</taxon>
        <taxon>Pleocyemata</taxon>
        <taxon>Astacidea</taxon>
        <taxon>Parastacoidea</taxon>
        <taxon>Parastacidae</taxon>
        <taxon>Cherax</taxon>
    </lineage>
</organism>
<dbReference type="EMBL" id="JARKIK010000036">
    <property type="protein sequence ID" value="KAK8739463.1"/>
    <property type="molecule type" value="Genomic_DNA"/>
</dbReference>
<feature type="compositionally biased region" description="Low complexity" evidence="1">
    <location>
        <begin position="721"/>
        <end position="744"/>
    </location>
</feature>
<feature type="compositionally biased region" description="Pro residues" evidence="1">
    <location>
        <begin position="802"/>
        <end position="811"/>
    </location>
</feature>
<dbReference type="PANTHER" id="PTHR24216:SF65">
    <property type="entry name" value="PAXILLIN-LIKE PROTEIN 1"/>
    <property type="match status" value="1"/>
</dbReference>
<dbReference type="SUPFAM" id="SSF52540">
    <property type="entry name" value="P-loop containing nucleoside triphosphate hydrolases"/>
    <property type="match status" value="1"/>
</dbReference>
<dbReference type="InterPro" id="IPR007111">
    <property type="entry name" value="NACHT_NTPase"/>
</dbReference>
<dbReference type="PANTHER" id="PTHR24216">
    <property type="entry name" value="PAXILLIN-RELATED"/>
    <property type="match status" value="1"/>
</dbReference>
<dbReference type="SMART" id="SM00382">
    <property type="entry name" value="AAA"/>
    <property type="match status" value="1"/>
</dbReference>
<feature type="compositionally biased region" description="Low complexity" evidence="1">
    <location>
        <begin position="894"/>
        <end position="904"/>
    </location>
</feature>
<accession>A0AAW0XJI8</accession>
<dbReference type="Proteomes" id="UP001445076">
    <property type="component" value="Unassembled WGS sequence"/>
</dbReference>
<dbReference type="InterPro" id="IPR003593">
    <property type="entry name" value="AAA+_ATPase"/>
</dbReference>
<proteinExistence type="predicted"/>
<keyword evidence="4" id="KW-1185">Reference proteome</keyword>
<gene>
    <name evidence="3" type="ORF">OTU49_003332</name>
</gene>
<feature type="compositionally biased region" description="Pro residues" evidence="1">
    <location>
        <begin position="857"/>
        <end position="893"/>
    </location>
</feature>
<feature type="compositionally biased region" description="Pro residues" evidence="1">
    <location>
        <begin position="745"/>
        <end position="793"/>
    </location>
</feature>
<evidence type="ECO:0000313" key="4">
    <source>
        <dbReference type="Proteomes" id="UP001445076"/>
    </source>
</evidence>
<feature type="non-terminal residue" evidence="3">
    <location>
        <position position="1275"/>
    </location>
</feature>
<feature type="compositionally biased region" description="Low complexity" evidence="1">
    <location>
        <begin position="831"/>
        <end position="856"/>
    </location>
</feature>
<dbReference type="PRINTS" id="PR01217">
    <property type="entry name" value="PRICHEXTENSN"/>
</dbReference>
<dbReference type="Pfam" id="PF05729">
    <property type="entry name" value="NACHT"/>
    <property type="match status" value="1"/>
</dbReference>
<feature type="compositionally biased region" description="Low complexity" evidence="1">
    <location>
        <begin position="812"/>
        <end position="824"/>
    </location>
</feature>
<feature type="region of interest" description="Disordered" evidence="1">
    <location>
        <begin position="671"/>
        <end position="905"/>
    </location>
</feature>
<sequence>MAVITKEENNGFRMLKALSECGRRVLHHTFCWGTPDKPATTTLDHYLSNLKQTSSANYLKLKSKDRRFDKTQKKLINRSANGREFDVPLLCRSIKLACENVAPLSDPVWITDSAQMESYITAINNMRNNAAHGPLAVTDEDYHENMRKFRELLTGCLKTSGERYGRDQTEVNKEIQQMNDDLDYIMNEILSEEDIMKYCSDDIKQIIIKDSCGKLKEILQQITCVNPVPCISDNFQLEVDKIFVDIEIKQVRRRGNNEHIDYRDLLSLVQTTSVASCVSSGTQQQGSSPRPQILLLEGVAGSGKTTLVKLITKQFIQGGQGNIKDLDNYDLLLWVQCRDPTINSYHHLLHRLLPDVSAKFRNIVPKIIKLCKVIIIVDGLDELNNNSRTLVKSLLLEFQNSINTTFICTSRPETVEIFSLTIPEDYDVTNANLRGIKQEHMAEFVRQTHQEIIKLTNSNRNTFKLVRKVMEVTGLHEHLRLPMNLTFLVYILDQEPDELNIRTITQTQLYHKIHHMCQSKLLERLTNCSKTKIMNESSVQNGVQEILKIIYATSLESLSRDQLSLEEETVDELISACNKHDIPYHEMLSAFLSLKPIWTWQGIKERYSAPHKGIQDYFSALHIVMTLKHQLECSPLPVLYTHHPAPPVSSQPPVITVPLSSTPLVSSQPTVITIPPSSTPPVSSQPSWITLSPLPTPPVSSRLPVTTLSPTQTPPVTIMQPSQTQPSPSPVTSSPTSPISTSPTPASPTPAPPTPASPTPAPPTPTSPTPALPTPASPTPASPTPAPPTPASPTPALRTPVSPTPAPPTPAPATSTLPTQTSPTSAPPTSAPSTPASPTQASPTPASPTPALRTPLLPTPAPATSTPPTPTSPTPTSPTSAPPTSAPSTPASPTPASSTPASLTHCTPVSISGMLEEIIRSATRATPICTREVLEESIRSATPSTPINFRTMHLEYFISSAIRSAPVNIMGVLKESIRSATTVSIREVLKESIRSGVVDINKYQNVLIHVAGLLHLVLDQVPEAPAREVVHLLHESGVRCNHQWLDLLDNTNMSPVIVKKIAHCFNTEATIDVIDEHVRSYAALLSHLSSCKVEITITRDPGDLPDLPDLLAALNHHHCTHLVLYHHYFYADTTTTSTNQLKRLQPRSHLEKFIGCLTGGGVRLLEECHQLRHLQLAVVSDHHAGHLLPQLHHTVTSTLHQLKWLIVKVSAAAVSAAAMTSLPSTEMVMLHLTDVSDDIASHACDLAQKLQPPGGYCCITCPSSTITAVGIQDMI</sequence>
<dbReference type="AlphaFoldDB" id="A0AAW0XJI8"/>
<dbReference type="Gene3D" id="3.40.50.300">
    <property type="entry name" value="P-loop containing nucleotide triphosphate hydrolases"/>
    <property type="match status" value="1"/>
</dbReference>
<evidence type="ECO:0000313" key="3">
    <source>
        <dbReference type="EMBL" id="KAK8739463.1"/>
    </source>
</evidence>
<reference evidence="3 4" key="1">
    <citation type="journal article" date="2024" name="BMC Genomics">
        <title>Genome assembly of redclaw crayfish (Cherax quadricarinatus) provides insights into its immune adaptation and hypoxia tolerance.</title>
        <authorList>
            <person name="Liu Z."/>
            <person name="Zheng J."/>
            <person name="Li H."/>
            <person name="Fang K."/>
            <person name="Wang S."/>
            <person name="He J."/>
            <person name="Zhou D."/>
            <person name="Weng S."/>
            <person name="Chi M."/>
            <person name="Gu Z."/>
            <person name="He J."/>
            <person name="Li F."/>
            <person name="Wang M."/>
        </authorList>
    </citation>
    <scope>NUCLEOTIDE SEQUENCE [LARGE SCALE GENOMIC DNA]</scope>
    <source>
        <strain evidence="3">ZL_2023a</strain>
    </source>
</reference>
<protein>
    <recommendedName>
        <fullName evidence="2">NACHT domain-containing protein</fullName>
    </recommendedName>
</protein>
<feature type="compositionally biased region" description="Low complexity" evidence="1">
    <location>
        <begin position="671"/>
        <end position="707"/>
    </location>
</feature>
<dbReference type="InterPro" id="IPR027417">
    <property type="entry name" value="P-loop_NTPase"/>
</dbReference>
<feature type="domain" description="NACHT" evidence="2">
    <location>
        <begin position="292"/>
        <end position="412"/>
    </location>
</feature>